<organism evidence="1 2">
    <name type="scientific">Penicillium flavigenum</name>
    <dbReference type="NCBI Taxonomy" id="254877"/>
    <lineage>
        <taxon>Eukaryota</taxon>
        <taxon>Fungi</taxon>
        <taxon>Dikarya</taxon>
        <taxon>Ascomycota</taxon>
        <taxon>Pezizomycotina</taxon>
        <taxon>Eurotiomycetes</taxon>
        <taxon>Eurotiomycetidae</taxon>
        <taxon>Eurotiales</taxon>
        <taxon>Aspergillaceae</taxon>
        <taxon>Penicillium</taxon>
    </lineage>
</organism>
<dbReference type="EMBL" id="MLQL01000103">
    <property type="protein sequence ID" value="OQE09692.1"/>
    <property type="molecule type" value="Genomic_DNA"/>
</dbReference>
<evidence type="ECO:0000313" key="1">
    <source>
        <dbReference type="EMBL" id="OQE09692.1"/>
    </source>
</evidence>
<proteinExistence type="predicted"/>
<keyword evidence="2" id="KW-1185">Reference proteome</keyword>
<sequence>MVSQAAFTVASIRNQWEELRQVTRSKFVETMTGPPVPLPVFMSRIQDHIRAIDAQIDFVYSIPATSEEEFFEAVRLTLDEAKAYLASDRGHAIRSIQSRQPDGI</sequence>
<protein>
    <submittedName>
        <fullName evidence="1">Uncharacterized protein</fullName>
    </submittedName>
</protein>
<dbReference type="Proteomes" id="UP000191342">
    <property type="component" value="Unassembled WGS sequence"/>
</dbReference>
<evidence type="ECO:0000313" key="2">
    <source>
        <dbReference type="Proteomes" id="UP000191342"/>
    </source>
</evidence>
<gene>
    <name evidence="1" type="ORF">PENFLA_c103G10845</name>
</gene>
<comment type="caution">
    <text evidence="1">The sequence shown here is derived from an EMBL/GenBank/DDBJ whole genome shotgun (WGS) entry which is preliminary data.</text>
</comment>
<reference evidence="2" key="1">
    <citation type="journal article" date="2017" name="Nat. Microbiol.">
        <title>Global analysis of biosynthetic gene clusters reveals vast potential of secondary metabolite production in Penicillium species.</title>
        <authorList>
            <person name="Nielsen J.C."/>
            <person name="Grijseels S."/>
            <person name="Prigent S."/>
            <person name="Ji B."/>
            <person name="Dainat J."/>
            <person name="Nielsen K.F."/>
            <person name="Frisvad J.C."/>
            <person name="Workman M."/>
            <person name="Nielsen J."/>
        </authorList>
    </citation>
    <scope>NUCLEOTIDE SEQUENCE [LARGE SCALE GENOMIC DNA]</scope>
    <source>
        <strain evidence="2">IBT 14082</strain>
    </source>
</reference>
<accession>A0A1V6S6L5</accession>
<name>A0A1V6S6L5_9EURO</name>
<dbReference type="AlphaFoldDB" id="A0A1V6S6L5"/>